<dbReference type="FunFam" id="3.90.1150.10:FF:000080">
    <property type="entry name" value="Bifunctional dethiobiotin synthetase/adenosylmethionine-8-amino-7-oxononanoate aminotransferase"/>
    <property type="match status" value="1"/>
</dbReference>
<evidence type="ECO:0000313" key="5">
    <source>
        <dbReference type="Proteomes" id="UP001050691"/>
    </source>
</evidence>
<dbReference type="PANTHER" id="PTHR42684:SF3">
    <property type="entry name" value="ADENOSYLMETHIONINE-8-AMINO-7-OXONONANOATE AMINOTRANSFERASE"/>
    <property type="match status" value="1"/>
</dbReference>
<evidence type="ECO:0008006" key="6">
    <source>
        <dbReference type="Google" id="ProtNLM"/>
    </source>
</evidence>
<reference evidence="4" key="1">
    <citation type="submission" date="2021-10" db="EMBL/GenBank/DDBJ databases">
        <title>De novo Genome Assembly of Clathrus columnatus (Basidiomycota, Fungi) Using Illumina and Nanopore Sequence Data.</title>
        <authorList>
            <person name="Ogiso-Tanaka E."/>
            <person name="Itagaki H."/>
            <person name="Hosoya T."/>
            <person name="Hosaka K."/>
        </authorList>
    </citation>
    <scope>NUCLEOTIDE SEQUENCE</scope>
    <source>
        <strain evidence="4">MO-923</strain>
    </source>
</reference>
<keyword evidence="3" id="KW-0808">Transferase</keyword>
<sequence length="812" mass="89947">MTRLYKQLRIHQIFGANTGVGKTVFSAALSRASILANKNVYYLKPVSTGAPDEADDLHMMRYCNHSAFESHCIFRYTEPLSPHLAVQKDAKVFLTSLDYLVLILKEIISDEKLAKAVDNFITKRAGGTTRPSVMYIETAGGVNSPAISGNSQADVYRQLLLPIVLIGDSRLGGISSTISAYESLLLRGYQIDAISMFSDEYYQNHLYLQNYFAEQEIPLFYIPPPPTLLGNIESDRKATDSYYSPIDKCKSTVGIPSLETWLDKVHEKRFKKLDSMAERTLQHVWWPFVQHGMVKDKTEVTVIDSARGDFFSVYDGSKDGHESLLDSKFDGSASWWTQTLGHGNRALTMAAAQAAGRYGHVMFPQATHLPALQLAETLVQGPGKGWASRVFFSDNGSTGMEVALKMAFRAFAKRNGWKKNVGPELGVLGLKGSYHGDTIGAMNACQEGVYTCEWHNAKGYWLDAPTVGVQQGNVNVTLSPSLHSTSGISSIKFESISAAYDVNSRLDSPLAGVYREFIQNTLQQLYKRHTPKLAALVLEPLVMGAGGMIFVDPLFQRILIDCVRSEEHGECVENRWKGLPVIFDEVFVGLYRLGFETCSTNLGVFPDISVYAKMLTGGTVPMAVTLTNDSIYQAFMGDTKTEALLHGHSYTAHAIGCQVAIESLRQMRIISKTEPYTTAQQQWTESQEGSVVHSNSPWSFWSPEFVRKLSLKPSVDEVMTLGYHSGSAQSALGFLKNITIENDDTAPFGVHYRTLGNVAYFMCSLNSRPETLRSLETVLLQQAHYWMRSIHSVSDASIALLSIFKGGEIVSE</sequence>
<comment type="subcellular location">
    <subcellularLocation>
        <location evidence="1">Mitochondrion</location>
    </subcellularLocation>
</comment>
<dbReference type="GO" id="GO:0004015">
    <property type="term" value="F:adenosylmethionine-8-amino-7-oxononanoate transaminase activity"/>
    <property type="evidence" value="ECO:0007669"/>
    <property type="project" value="TreeGrafter"/>
</dbReference>
<dbReference type="Gene3D" id="3.40.640.10">
    <property type="entry name" value="Type I PLP-dependent aspartate aminotransferase-like (Major domain)"/>
    <property type="match status" value="1"/>
</dbReference>
<dbReference type="GO" id="GO:0005739">
    <property type="term" value="C:mitochondrion"/>
    <property type="evidence" value="ECO:0007669"/>
    <property type="project" value="UniProtKB-SubCell"/>
</dbReference>
<dbReference type="PANTHER" id="PTHR42684">
    <property type="entry name" value="ADENOSYLMETHIONINE-8-AMINO-7-OXONONANOATE AMINOTRANSFERASE"/>
    <property type="match status" value="1"/>
</dbReference>
<dbReference type="InterPro" id="IPR005814">
    <property type="entry name" value="Aminotrans_3"/>
</dbReference>
<evidence type="ECO:0000256" key="1">
    <source>
        <dbReference type="ARBA" id="ARBA00004173"/>
    </source>
</evidence>
<dbReference type="SUPFAM" id="SSF52540">
    <property type="entry name" value="P-loop containing nucleoside triphosphate hydrolases"/>
    <property type="match status" value="1"/>
</dbReference>
<organism evidence="4 5">
    <name type="scientific">Clathrus columnatus</name>
    <dbReference type="NCBI Taxonomy" id="1419009"/>
    <lineage>
        <taxon>Eukaryota</taxon>
        <taxon>Fungi</taxon>
        <taxon>Dikarya</taxon>
        <taxon>Basidiomycota</taxon>
        <taxon>Agaricomycotina</taxon>
        <taxon>Agaricomycetes</taxon>
        <taxon>Phallomycetidae</taxon>
        <taxon>Phallales</taxon>
        <taxon>Clathraceae</taxon>
        <taxon>Clathrus</taxon>
    </lineage>
</organism>
<evidence type="ECO:0000256" key="3">
    <source>
        <dbReference type="ARBA" id="ARBA00022679"/>
    </source>
</evidence>
<dbReference type="SUPFAM" id="SSF53383">
    <property type="entry name" value="PLP-dependent transferases"/>
    <property type="match status" value="1"/>
</dbReference>
<dbReference type="Gene3D" id="3.40.50.300">
    <property type="entry name" value="P-loop containing nucleotide triphosphate hydrolases"/>
    <property type="match status" value="1"/>
</dbReference>
<keyword evidence="5" id="KW-1185">Reference proteome</keyword>
<dbReference type="PROSITE" id="PS00600">
    <property type="entry name" value="AA_TRANSFER_CLASS_3"/>
    <property type="match status" value="1"/>
</dbReference>
<name>A0AAV4ZY23_9AGAM</name>
<keyword evidence="2" id="KW-0032">Aminotransferase</keyword>
<gene>
    <name evidence="4" type="ORF">Clacol_001327</name>
</gene>
<dbReference type="Pfam" id="PF13500">
    <property type="entry name" value="AAA_26"/>
    <property type="match status" value="1"/>
</dbReference>
<comment type="caution">
    <text evidence="4">The sequence shown here is derived from an EMBL/GenBank/DDBJ whole genome shotgun (WGS) entry which is preliminary data.</text>
</comment>
<dbReference type="GO" id="GO:0009102">
    <property type="term" value="P:biotin biosynthetic process"/>
    <property type="evidence" value="ECO:0007669"/>
    <property type="project" value="TreeGrafter"/>
</dbReference>
<dbReference type="GO" id="GO:0004141">
    <property type="term" value="F:dethiobiotin synthase activity"/>
    <property type="evidence" value="ECO:0007669"/>
    <property type="project" value="TreeGrafter"/>
</dbReference>
<dbReference type="GO" id="GO:0030170">
    <property type="term" value="F:pyridoxal phosphate binding"/>
    <property type="evidence" value="ECO:0007669"/>
    <property type="project" value="InterPro"/>
</dbReference>
<dbReference type="InterPro" id="IPR027417">
    <property type="entry name" value="P-loop_NTPase"/>
</dbReference>
<dbReference type="Pfam" id="PF00202">
    <property type="entry name" value="Aminotran_3"/>
    <property type="match status" value="2"/>
</dbReference>
<dbReference type="InterPro" id="IPR049704">
    <property type="entry name" value="Aminotrans_3_PPA_site"/>
</dbReference>
<dbReference type="EMBL" id="BPWL01000002">
    <property type="protein sequence ID" value="GJJ07127.1"/>
    <property type="molecule type" value="Genomic_DNA"/>
</dbReference>
<dbReference type="InterPro" id="IPR015424">
    <property type="entry name" value="PyrdxlP-dep_Trfase"/>
</dbReference>
<dbReference type="InterPro" id="IPR015421">
    <property type="entry name" value="PyrdxlP-dep_Trfase_major"/>
</dbReference>
<dbReference type="Proteomes" id="UP001050691">
    <property type="component" value="Unassembled WGS sequence"/>
</dbReference>
<dbReference type="CDD" id="cd03109">
    <property type="entry name" value="DTBS"/>
    <property type="match status" value="1"/>
</dbReference>
<evidence type="ECO:0000256" key="2">
    <source>
        <dbReference type="ARBA" id="ARBA00022576"/>
    </source>
</evidence>
<accession>A0AAV4ZY23</accession>
<proteinExistence type="predicted"/>
<evidence type="ECO:0000313" key="4">
    <source>
        <dbReference type="EMBL" id="GJJ07127.1"/>
    </source>
</evidence>
<dbReference type="AlphaFoldDB" id="A0AAV4ZY23"/>
<protein>
    <recommendedName>
        <fullName evidence="6">Adenosylmethionine-8-amino-7-oxononanoate aminotransferase</fullName>
    </recommendedName>
</protein>